<reference evidence="4" key="1">
    <citation type="submission" date="2022-11" db="UniProtKB">
        <authorList>
            <consortium name="WormBaseParasite"/>
        </authorList>
    </citation>
    <scope>IDENTIFICATION</scope>
</reference>
<dbReference type="Pfam" id="PF10328">
    <property type="entry name" value="7TM_GPCR_Srx"/>
    <property type="match status" value="1"/>
</dbReference>
<keyword evidence="3" id="KW-1185">Reference proteome</keyword>
<feature type="transmembrane region" description="Helical" evidence="1">
    <location>
        <begin position="256"/>
        <end position="275"/>
    </location>
</feature>
<dbReference type="AlphaFoldDB" id="A0A915L011"/>
<keyword evidence="1" id="KW-0812">Transmembrane</keyword>
<dbReference type="Proteomes" id="UP000887565">
    <property type="component" value="Unplaced"/>
</dbReference>
<keyword evidence="1" id="KW-1133">Transmembrane helix</keyword>
<feature type="transmembrane region" description="Helical" evidence="1">
    <location>
        <begin position="6"/>
        <end position="32"/>
    </location>
</feature>
<evidence type="ECO:0000313" key="3">
    <source>
        <dbReference type="Proteomes" id="UP000887565"/>
    </source>
</evidence>
<keyword evidence="1" id="KW-0472">Membrane</keyword>
<evidence type="ECO:0000313" key="4">
    <source>
        <dbReference type="WBParaSite" id="nRc.2.0.1.t44034-RA"/>
    </source>
</evidence>
<dbReference type="WBParaSite" id="nRc.2.0.1.t44034-RA">
    <property type="protein sequence ID" value="nRc.2.0.1.t44034-RA"/>
    <property type="gene ID" value="nRc.2.0.1.g44034"/>
</dbReference>
<feature type="transmembrane region" description="Helical" evidence="1">
    <location>
        <begin position="83"/>
        <end position="108"/>
    </location>
</feature>
<proteinExistence type="predicted"/>
<feature type="transmembrane region" description="Helical" evidence="1">
    <location>
        <begin position="182"/>
        <end position="200"/>
    </location>
</feature>
<feature type="transmembrane region" description="Helical" evidence="1">
    <location>
        <begin position="129"/>
        <end position="148"/>
    </location>
</feature>
<feature type="transmembrane region" description="Helical" evidence="1">
    <location>
        <begin position="44"/>
        <end position="63"/>
    </location>
</feature>
<feature type="domain" description="7TM GPCR serpentine receptor class x (Srx)" evidence="2">
    <location>
        <begin position="25"/>
        <end position="276"/>
    </location>
</feature>
<dbReference type="OMA" id="CYEISIH"/>
<dbReference type="InterPro" id="IPR019430">
    <property type="entry name" value="7TM_GPCR_serpentine_rcpt_Srx"/>
</dbReference>
<protein>
    <submittedName>
        <fullName evidence="4">7TM GPCR serpentine receptor class x (Srx) domain-containing protein</fullName>
    </submittedName>
</protein>
<feature type="transmembrane region" description="Helical" evidence="1">
    <location>
        <begin position="221"/>
        <end position="244"/>
    </location>
</feature>
<accession>A0A915L011</accession>
<dbReference type="Gene3D" id="1.20.1070.10">
    <property type="entry name" value="Rhodopsin 7-helix transmembrane proteins"/>
    <property type="match status" value="1"/>
</dbReference>
<dbReference type="SUPFAM" id="SSF81321">
    <property type="entry name" value="Family A G protein-coupled receptor-like"/>
    <property type="match status" value="1"/>
</dbReference>
<dbReference type="PANTHER" id="PTHR22718">
    <property type="entry name" value="SERPENTINE RECEPTOR, CLASS X"/>
    <property type="match status" value="1"/>
</dbReference>
<dbReference type="PANTHER" id="PTHR22718:SF11">
    <property type="entry name" value="7TM GPCR SERPENTINE RECEPTOR CLASS X (SRX) DOMAIN-CONTAINING PROTEIN"/>
    <property type="match status" value="1"/>
</dbReference>
<name>A0A915L011_ROMCU</name>
<organism evidence="3 4">
    <name type="scientific">Romanomermis culicivorax</name>
    <name type="common">Nematode worm</name>
    <dbReference type="NCBI Taxonomy" id="13658"/>
    <lineage>
        <taxon>Eukaryota</taxon>
        <taxon>Metazoa</taxon>
        <taxon>Ecdysozoa</taxon>
        <taxon>Nematoda</taxon>
        <taxon>Enoplea</taxon>
        <taxon>Dorylaimia</taxon>
        <taxon>Mermithida</taxon>
        <taxon>Mermithoidea</taxon>
        <taxon>Mermithidae</taxon>
        <taxon>Romanomermis</taxon>
    </lineage>
</organism>
<evidence type="ECO:0000256" key="1">
    <source>
        <dbReference type="SAM" id="Phobius"/>
    </source>
</evidence>
<sequence>MFDIATYRVLFGLSFLIPSILFALIHFILIVLIRKSTTLSTVPYYQCAIHVSITDAFQLLFNGLPTSFYLFYNSTSAFFVDKILGAILNSTFFVFIYFAALIAFNRLCYIFCRRKTTVDRLFSERKMRFFVAMGWCQGLGFFVLYSFTECTFRFSIDRLSFGYDEGHLSKIVQRLELIIDSVYLVIMAASYTLILIKLKITNNRICSEIISSQVKKRKVELRVLIQASILCGMVTVTTTAFFGLPSLTNNRYCFLLINYLWIMTACANACVLLVFNRCKFNRLIVENV</sequence>
<evidence type="ECO:0000259" key="2">
    <source>
        <dbReference type="Pfam" id="PF10328"/>
    </source>
</evidence>